<comment type="caution">
    <text evidence="2">The sequence shown here is derived from an EMBL/GenBank/DDBJ whole genome shotgun (WGS) entry which is preliminary data.</text>
</comment>
<sequence length="149" mass="17527">METIIPVDCLKKSPLNVHPTEQDFHDMGKNACDTAERCFTSENREPEIKEADQVLVKPYHQTGEDNFAKTRTALSTGNSLEEDQRGPVGKIPRAWESKIDWKDHRQYLARCKSQEEDKDKWFPEENISDGKMRLRQFKAYRRTEEFHQL</sequence>
<dbReference type="Proteomes" id="UP000765509">
    <property type="component" value="Unassembled WGS sequence"/>
</dbReference>
<protein>
    <submittedName>
        <fullName evidence="2">Uncharacterized protein</fullName>
    </submittedName>
</protein>
<gene>
    <name evidence="2" type="ORF">O181_058027</name>
</gene>
<evidence type="ECO:0000313" key="2">
    <source>
        <dbReference type="EMBL" id="MBW0518312.1"/>
    </source>
</evidence>
<dbReference type="AlphaFoldDB" id="A0A9Q3EIX5"/>
<reference evidence="2" key="1">
    <citation type="submission" date="2021-03" db="EMBL/GenBank/DDBJ databases">
        <title>Draft genome sequence of rust myrtle Austropuccinia psidii MF-1, a brazilian biotype.</title>
        <authorList>
            <person name="Quecine M.C."/>
            <person name="Pachon D.M.R."/>
            <person name="Bonatelli M.L."/>
            <person name="Correr F.H."/>
            <person name="Franceschini L.M."/>
            <person name="Leite T.F."/>
            <person name="Margarido G.R.A."/>
            <person name="Almeida C.A."/>
            <person name="Ferrarezi J.A."/>
            <person name="Labate C.A."/>
        </authorList>
    </citation>
    <scope>NUCLEOTIDE SEQUENCE</scope>
    <source>
        <strain evidence="2">MF-1</strain>
    </source>
</reference>
<evidence type="ECO:0000256" key="1">
    <source>
        <dbReference type="SAM" id="MobiDB-lite"/>
    </source>
</evidence>
<organism evidence="2 3">
    <name type="scientific">Austropuccinia psidii MF-1</name>
    <dbReference type="NCBI Taxonomy" id="1389203"/>
    <lineage>
        <taxon>Eukaryota</taxon>
        <taxon>Fungi</taxon>
        <taxon>Dikarya</taxon>
        <taxon>Basidiomycota</taxon>
        <taxon>Pucciniomycotina</taxon>
        <taxon>Pucciniomycetes</taxon>
        <taxon>Pucciniales</taxon>
        <taxon>Sphaerophragmiaceae</taxon>
        <taxon>Austropuccinia</taxon>
    </lineage>
</organism>
<feature type="region of interest" description="Disordered" evidence="1">
    <location>
        <begin position="67"/>
        <end position="91"/>
    </location>
</feature>
<proteinExistence type="predicted"/>
<keyword evidence="3" id="KW-1185">Reference proteome</keyword>
<evidence type="ECO:0000313" key="3">
    <source>
        <dbReference type="Proteomes" id="UP000765509"/>
    </source>
</evidence>
<dbReference type="EMBL" id="AVOT02026548">
    <property type="protein sequence ID" value="MBW0518312.1"/>
    <property type="molecule type" value="Genomic_DNA"/>
</dbReference>
<name>A0A9Q3EIX5_9BASI</name>
<accession>A0A9Q3EIX5</accession>